<accession>A0A1M4RZJ0</accession>
<reference evidence="3" key="1">
    <citation type="submission" date="2016-09" db="EMBL/GenBank/DDBJ databases">
        <authorList>
            <person name="Strepis N."/>
        </authorList>
    </citation>
    <scope>NUCLEOTIDE SEQUENCE [LARGE SCALE GENOMIC DNA]</scope>
</reference>
<evidence type="ECO:0000256" key="1">
    <source>
        <dbReference type="SAM" id="MobiDB-lite"/>
    </source>
</evidence>
<protein>
    <recommendedName>
        <fullName evidence="4">CRISPR-associated protein</fullName>
    </recommendedName>
</protein>
<feature type="region of interest" description="Disordered" evidence="1">
    <location>
        <begin position="753"/>
        <end position="824"/>
    </location>
</feature>
<sequence length="824" mass="90246">MNWHHAYNGIPTVRDTGGKNGTGFAGDGAPSGQDRLAPDTVSGELALTITVASPTIPGQSTADRRVVVASRSGDPEGARTWEDATIPVTTLKGVLSSAYEAVTASRMRVFADHDHVLTHRHTTQEATTLYPVFLVDDNGPHGVSETGLSARLMLGLNDPKDVRRNWDRPNYVCAAVLPNDPRSATALYDSTGAWMYSGSRKRDNQERKRGVSTTDVNKRLDQLRTATPHLKPITFTVQTEKFYDSQRAVVASIDGERFCGTRDEDTPPSSEEYTGVVVRLTPRGSRPLIGTKYNEFVFFDTEKNRTRRPVSTDVLEQLVEVIHSYLLNIRQLIEREKAGTPGNSKTRKSTDSKTWLIHEIANGKIDDHGKILGASDPEAHELKESAVMADRAQIKQFLRTLASKGPGIPLFASVSDDGHITGLMPSQVGRRAAPDAVSPASLAKDSQVAPARTHSQASAGDRMWGFVADEKDKDRSQAAAARGHITIRPVMPALPQEGRWLHTPKTDSLGWRLRTLANPKPSTGFPYLRDEQGRTLAESTTRADAYQPGRTLIRKVYPTHRRLLGREDLPNSRRLEGGIGPHDTVAGSFLAPGAKFTTTLTFEGLVPEELAVLVWLLTPERLVPPDASPKDESKRRGYHRLGFGKPLGLGAVEIRATDVCVHAGKELAEMYAQLSGCLGCLPTDTTTTASDRLANALDALPSDFENSLPVRAFMRAAYGWDGKAVVQYPDADKPADSKTGVSATTNWFKNREENRVNHGINPRKFPIDPNYDLPDLLATPGEQDASSVSGSYKSDQPGPTASKSRQRRRQQRKGDQSRKRQGRS</sequence>
<dbReference type="Proteomes" id="UP000184291">
    <property type="component" value="Unassembled WGS sequence"/>
</dbReference>
<evidence type="ECO:0008006" key="4">
    <source>
        <dbReference type="Google" id="ProtNLM"/>
    </source>
</evidence>
<name>A0A1M4RZJ0_9ACTO</name>
<feature type="region of interest" description="Disordered" evidence="1">
    <location>
        <begin position="441"/>
        <end position="462"/>
    </location>
</feature>
<feature type="compositionally biased region" description="Polar residues" evidence="1">
    <location>
        <begin position="784"/>
        <end position="801"/>
    </location>
</feature>
<gene>
    <name evidence="2" type="ORF">ACGLYG10_1610</name>
</gene>
<evidence type="ECO:0000313" key="2">
    <source>
        <dbReference type="EMBL" id="SHE25394.1"/>
    </source>
</evidence>
<proteinExistence type="predicted"/>
<feature type="region of interest" description="Disordered" evidence="1">
    <location>
        <begin position="1"/>
        <end position="36"/>
    </location>
</feature>
<dbReference type="RefSeq" id="WP_139240907.1">
    <property type="nucleotide sequence ID" value="NZ_FQTT01000010.1"/>
</dbReference>
<organism evidence="2 3">
    <name type="scientific">Actinomyces glycerinitolerans</name>
    <dbReference type="NCBI Taxonomy" id="1892869"/>
    <lineage>
        <taxon>Bacteria</taxon>
        <taxon>Bacillati</taxon>
        <taxon>Actinomycetota</taxon>
        <taxon>Actinomycetes</taxon>
        <taxon>Actinomycetales</taxon>
        <taxon>Actinomycetaceae</taxon>
        <taxon>Actinomyces</taxon>
    </lineage>
</organism>
<dbReference type="AlphaFoldDB" id="A0A1M4RZJ0"/>
<dbReference type="EMBL" id="FQTT01000010">
    <property type="protein sequence ID" value="SHE25394.1"/>
    <property type="molecule type" value="Genomic_DNA"/>
</dbReference>
<dbReference type="STRING" id="1892869.ACGLYG10_1610"/>
<dbReference type="OrthoDB" id="5362408at2"/>
<evidence type="ECO:0000313" key="3">
    <source>
        <dbReference type="Proteomes" id="UP000184291"/>
    </source>
</evidence>
<keyword evidence="3" id="KW-1185">Reference proteome</keyword>